<dbReference type="RefSeq" id="WP_111514867.1">
    <property type="nucleotide sequence ID" value="NZ_QFYR01000002.1"/>
</dbReference>
<evidence type="ECO:0000259" key="3">
    <source>
        <dbReference type="Pfam" id="PF07007"/>
    </source>
</evidence>
<keyword evidence="2" id="KW-0732">Signal</keyword>
<name>A0A328AD55_9CAUL</name>
<organism evidence="4 5">
    <name type="scientific">Phenylobacterium deserti</name>
    <dbReference type="NCBI Taxonomy" id="1914756"/>
    <lineage>
        <taxon>Bacteria</taxon>
        <taxon>Pseudomonadati</taxon>
        <taxon>Pseudomonadota</taxon>
        <taxon>Alphaproteobacteria</taxon>
        <taxon>Caulobacterales</taxon>
        <taxon>Caulobacteraceae</taxon>
        <taxon>Phenylobacterium</taxon>
    </lineage>
</organism>
<dbReference type="PANTHER" id="PTHR39176">
    <property type="entry name" value="PERIPLASMIC PROTEIN-RELATED"/>
    <property type="match status" value="1"/>
</dbReference>
<dbReference type="Pfam" id="PF07007">
    <property type="entry name" value="LprI"/>
    <property type="match status" value="1"/>
</dbReference>
<comment type="caution">
    <text evidence="4">The sequence shown here is derived from an EMBL/GenBank/DDBJ whole genome shotgun (WGS) entry which is preliminary data.</text>
</comment>
<keyword evidence="5" id="KW-1185">Reference proteome</keyword>
<feature type="domain" description="Lysozyme inhibitor LprI-like N-terminal" evidence="3">
    <location>
        <begin position="85"/>
        <end position="171"/>
    </location>
</feature>
<feature type="compositionally biased region" description="Low complexity" evidence="1">
    <location>
        <begin position="32"/>
        <end position="55"/>
    </location>
</feature>
<reference evidence="5" key="1">
    <citation type="submission" date="2018-05" db="EMBL/GenBank/DDBJ databases">
        <authorList>
            <person name="Li X."/>
        </authorList>
    </citation>
    <scope>NUCLEOTIDE SEQUENCE [LARGE SCALE GENOMIC DNA]</scope>
    <source>
        <strain evidence="5">YIM 73061</strain>
    </source>
</reference>
<dbReference type="Proteomes" id="UP000249725">
    <property type="component" value="Unassembled WGS sequence"/>
</dbReference>
<evidence type="ECO:0000256" key="1">
    <source>
        <dbReference type="SAM" id="MobiDB-lite"/>
    </source>
</evidence>
<feature type="chain" id="PRO_5016252957" description="Lysozyme inhibitor LprI-like N-terminal domain-containing protein" evidence="2">
    <location>
        <begin position="23"/>
        <end position="179"/>
    </location>
</feature>
<evidence type="ECO:0000313" key="5">
    <source>
        <dbReference type="Proteomes" id="UP000249725"/>
    </source>
</evidence>
<dbReference type="EMBL" id="QFYR01000002">
    <property type="protein sequence ID" value="RAK52581.1"/>
    <property type="molecule type" value="Genomic_DNA"/>
</dbReference>
<evidence type="ECO:0000313" key="4">
    <source>
        <dbReference type="EMBL" id="RAK52581.1"/>
    </source>
</evidence>
<proteinExistence type="predicted"/>
<feature type="signal peptide" evidence="2">
    <location>
        <begin position="1"/>
        <end position="22"/>
    </location>
</feature>
<protein>
    <recommendedName>
        <fullName evidence="3">Lysozyme inhibitor LprI-like N-terminal domain-containing protein</fullName>
    </recommendedName>
</protein>
<feature type="region of interest" description="Disordered" evidence="1">
    <location>
        <begin position="145"/>
        <end position="167"/>
    </location>
</feature>
<dbReference type="AlphaFoldDB" id="A0A328AD55"/>
<evidence type="ECO:0000256" key="2">
    <source>
        <dbReference type="SAM" id="SignalP"/>
    </source>
</evidence>
<dbReference type="InterPro" id="IPR009739">
    <property type="entry name" value="LprI-like_N"/>
</dbReference>
<dbReference type="PANTHER" id="PTHR39176:SF1">
    <property type="entry name" value="PERIPLASMIC PROTEIN"/>
    <property type="match status" value="1"/>
</dbReference>
<accession>A0A328AD55</accession>
<gene>
    <name evidence="4" type="ORF">DJ018_10240</name>
</gene>
<dbReference type="PROSITE" id="PS51257">
    <property type="entry name" value="PROKAR_LIPOPROTEIN"/>
    <property type="match status" value="1"/>
</dbReference>
<feature type="region of interest" description="Disordered" evidence="1">
    <location>
        <begin position="21"/>
        <end position="71"/>
    </location>
</feature>
<dbReference type="Gene3D" id="1.20.1270.180">
    <property type="match status" value="1"/>
</dbReference>
<dbReference type="OrthoDB" id="7340239at2"/>
<sequence length="179" mass="18353">MRGAAVAAGLAVLALAGCERQAAEPAPPPGSAPASAQPVAPQAATPETGAAAARASEVPATAPLPHPAQPAGRAELDACLNSGEAAQGVTSAMAECLGAEFERQDGRLNRAYQAAMAAQDEAGKAQLRQAQRAWIRFRDQSCREGATGGTIDRLNGPSCMADRSRERADELERLAQVGR</sequence>